<feature type="binding site" evidence="4">
    <location>
        <position position="88"/>
    </location>
    <ligand>
        <name>Mn(2+)</name>
        <dbReference type="ChEBI" id="CHEBI:29035"/>
        <label>1</label>
    </ligand>
</feature>
<dbReference type="EMBL" id="CP035544">
    <property type="protein sequence ID" value="QBA64248.1"/>
    <property type="molecule type" value="Genomic_DNA"/>
</dbReference>
<sequence>MSNTIRLQGFLFDEKSSFLRGAAKAPPEIRAAYHSSSANYFSENGKEVQPGIFEDKGDYKIDEYFDIESITAANINDNQRVISLGGDHSISYPVIKAVHQQFGPMEILHIDAHGDLYDNFDGDPYSHACPFARVMEDKLASRLVQIGVRTLNTHQREQAEKFGVQIIEMKDFKVDAIPAFTKPLYLSVDIDALDPGCAPGVSHQEPGGLTTRELLHIIQSIKGPIIAADIVEYNPDRDQNKMTAMVCAKIFREILSKMTTDLP</sequence>
<comment type="cofactor">
    <cofactor evidence="4">
        <name>Mn(2+)</name>
        <dbReference type="ChEBI" id="CHEBI:29035"/>
    </cofactor>
    <text evidence="4">Binds 2 manganese ions per subunit.</text>
</comment>
<dbReference type="KEGG" id="mur:EQY75_06735"/>
<keyword evidence="4" id="KW-0464">Manganese</keyword>
<protein>
    <submittedName>
        <fullName evidence="6">Agmatinase</fullName>
        <ecNumber evidence="6">3.5.3.11</ecNumber>
    </submittedName>
</protein>
<dbReference type="OrthoDB" id="9788689at2"/>
<keyword evidence="3 5" id="KW-0378">Hydrolase</keyword>
<reference evidence="6 7" key="1">
    <citation type="submission" date="2019-01" db="EMBL/GenBank/DDBJ databases">
        <title>Muriicola soli sp. nov., isolated from soil.</title>
        <authorList>
            <person name="Kang H.J."/>
            <person name="Kim S.B."/>
        </authorList>
    </citation>
    <scope>NUCLEOTIDE SEQUENCE [LARGE SCALE GENOMIC DNA]</scope>
    <source>
        <strain evidence="6 7">MMS17-SY002</strain>
    </source>
</reference>
<feature type="binding site" evidence="4">
    <location>
        <position position="113"/>
    </location>
    <ligand>
        <name>Mn(2+)</name>
        <dbReference type="ChEBI" id="CHEBI:29035"/>
        <label>1</label>
    </ligand>
</feature>
<dbReference type="Gene3D" id="3.40.800.10">
    <property type="entry name" value="Ureohydrolase domain"/>
    <property type="match status" value="1"/>
</dbReference>
<dbReference type="Proteomes" id="UP000290889">
    <property type="component" value="Chromosome"/>
</dbReference>
<dbReference type="PANTHER" id="PTHR11358:SF26">
    <property type="entry name" value="GUANIDINO ACID HYDROLASE, MITOCHONDRIAL"/>
    <property type="match status" value="1"/>
</dbReference>
<dbReference type="SUPFAM" id="SSF52768">
    <property type="entry name" value="Arginase/deacetylase"/>
    <property type="match status" value="1"/>
</dbReference>
<dbReference type="InterPro" id="IPR023696">
    <property type="entry name" value="Ureohydrolase_dom_sf"/>
</dbReference>
<name>A0A411E9D2_9FLAO</name>
<dbReference type="InterPro" id="IPR020855">
    <property type="entry name" value="Ureohydrolase_Mn_BS"/>
</dbReference>
<dbReference type="EC" id="3.5.3.11" evidence="6"/>
<dbReference type="CDD" id="cd11593">
    <property type="entry name" value="Agmatinase-like_2"/>
    <property type="match status" value="1"/>
</dbReference>
<dbReference type="GO" id="GO:0033389">
    <property type="term" value="P:putrescine biosynthetic process from arginine, via agmatine"/>
    <property type="evidence" value="ECO:0007669"/>
    <property type="project" value="TreeGrafter"/>
</dbReference>
<evidence type="ECO:0000256" key="2">
    <source>
        <dbReference type="ARBA" id="ARBA00022723"/>
    </source>
</evidence>
<dbReference type="GO" id="GO:0008783">
    <property type="term" value="F:agmatinase activity"/>
    <property type="evidence" value="ECO:0007669"/>
    <property type="project" value="UniProtKB-EC"/>
</dbReference>
<feature type="binding site" evidence="4">
    <location>
        <position position="111"/>
    </location>
    <ligand>
        <name>Mn(2+)</name>
        <dbReference type="ChEBI" id="CHEBI:29035"/>
        <label>1</label>
    </ligand>
</feature>
<evidence type="ECO:0000256" key="3">
    <source>
        <dbReference type="ARBA" id="ARBA00022801"/>
    </source>
</evidence>
<dbReference type="AlphaFoldDB" id="A0A411E9D2"/>
<feature type="binding site" evidence="4">
    <location>
        <position position="189"/>
    </location>
    <ligand>
        <name>Mn(2+)</name>
        <dbReference type="ChEBI" id="CHEBI:29035"/>
        <label>1</label>
    </ligand>
</feature>
<feature type="binding site" evidence="4">
    <location>
        <position position="115"/>
    </location>
    <ligand>
        <name>Mn(2+)</name>
        <dbReference type="ChEBI" id="CHEBI:29035"/>
        <label>1</label>
    </ligand>
</feature>
<dbReference type="GO" id="GO:0046872">
    <property type="term" value="F:metal ion binding"/>
    <property type="evidence" value="ECO:0007669"/>
    <property type="project" value="UniProtKB-KW"/>
</dbReference>
<dbReference type="RefSeq" id="WP_129604123.1">
    <property type="nucleotide sequence ID" value="NZ_CP035544.1"/>
</dbReference>
<evidence type="ECO:0000313" key="6">
    <source>
        <dbReference type="EMBL" id="QBA64248.1"/>
    </source>
</evidence>
<feature type="binding site" evidence="4">
    <location>
        <position position="191"/>
    </location>
    <ligand>
        <name>Mn(2+)</name>
        <dbReference type="ChEBI" id="CHEBI:29035"/>
        <label>1</label>
    </ligand>
</feature>
<evidence type="ECO:0000256" key="1">
    <source>
        <dbReference type="ARBA" id="ARBA00009227"/>
    </source>
</evidence>
<accession>A0A411E9D2</accession>
<dbReference type="PROSITE" id="PS51409">
    <property type="entry name" value="ARGINASE_2"/>
    <property type="match status" value="1"/>
</dbReference>
<dbReference type="NCBIfam" id="TIGR01230">
    <property type="entry name" value="agmatinase"/>
    <property type="match status" value="1"/>
</dbReference>
<proteinExistence type="inferred from homology"/>
<dbReference type="Pfam" id="PF00491">
    <property type="entry name" value="Arginase"/>
    <property type="match status" value="1"/>
</dbReference>
<evidence type="ECO:0000256" key="5">
    <source>
        <dbReference type="RuleBase" id="RU003684"/>
    </source>
</evidence>
<evidence type="ECO:0000256" key="4">
    <source>
        <dbReference type="PIRSR" id="PIRSR036979-1"/>
    </source>
</evidence>
<keyword evidence="2 4" id="KW-0479">Metal-binding</keyword>
<gene>
    <name evidence="6" type="primary">speB</name>
    <name evidence="6" type="ORF">EQY75_06735</name>
</gene>
<evidence type="ECO:0000313" key="7">
    <source>
        <dbReference type="Proteomes" id="UP000290889"/>
    </source>
</evidence>
<dbReference type="InterPro" id="IPR005925">
    <property type="entry name" value="Agmatinase-rel"/>
</dbReference>
<comment type="similarity">
    <text evidence="1">Belongs to the arginase family. Agmatinase subfamily.</text>
</comment>
<dbReference type="PANTHER" id="PTHR11358">
    <property type="entry name" value="ARGINASE/AGMATINASE"/>
    <property type="match status" value="1"/>
</dbReference>
<dbReference type="PROSITE" id="PS01053">
    <property type="entry name" value="ARGINASE_1"/>
    <property type="match status" value="1"/>
</dbReference>
<dbReference type="PIRSF" id="PIRSF036979">
    <property type="entry name" value="Arginase"/>
    <property type="match status" value="1"/>
</dbReference>
<keyword evidence="7" id="KW-1185">Reference proteome</keyword>
<organism evidence="6 7">
    <name type="scientific">Muriicola soli</name>
    <dbReference type="NCBI Taxonomy" id="2507538"/>
    <lineage>
        <taxon>Bacteria</taxon>
        <taxon>Pseudomonadati</taxon>
        <taxon>Bacteroidota</taxon>
        <taxon>Flavobacteriia</taxon>
        <taxon>Flavobacteriales</taxon>
        <taxon>Flavobacteriaceae</taxon>
        <taxon>Muriicola</taxon>
    </lineage>
</organism>
<dbReference type="InterPro" id="IPR006035">
    <property type="entry name" value="Ureohydrolase"/>
</dbReference>